<sequence>MVSAPAVQSGQVHRYNKKLVAFEHTTPSDEPSKHILLWIGGLGDGLHTVSYPACLAQKLPSGWSLAQVITRSSYNGWGSGSLERDAKDMVQSVNYFRKSKPNGGKIVIMGHSTGCQDLMEYLTGKGSTERPVIDGAILQAPVSDREALKKEMEEATCDKILNTSREWIAAGRELDVLPESVDGRFFGKASTITAYRWHSLLSPGGDDDYFSSDLSDERLQATFGAIKKESPLLILYSGADEYAPPSIDLKALTEKWMGFVTRGGGLTDAGNGGVVSKASHNLENDDDNVLEDLCKRVTGFLAKVEAGFSNENAHL</sequence>
<dbReference type="SUPFAM" id="SSF53474">
    <property type="entry name" value="alpha/beta-Hydrolases"/>
    <property type="match status" value="1"/>
</dbReference>
<keyword evidence="2" id="KW-1185">Reference proteome</keyword>
<dbReference type="OrthoDB" id="10034502at2759"/>
<evidence type="ECO:0000313" key="2">
    <source>
        <dbReference type="Proteomes" id="UP000316270"/>
    </source>
</evidence>
<dbReference type="Proteomes" id="UP000316270">
    <property type="component" value="Chromosome 14"/>
</dbReference>
<proteinExistence type="predicted"/>
<dbReference type="PANTHER" id="PTHR31591:SF1">
    <property type="entry name" value="UPF0613 PROTEIN PB24D3.06C"/>
    <property type="match status" value="1"/>
</dbReference>
<name>A0A517LK82_9PEZI</name>
<dbReference type="EMBL" id="CP042198">
    <property type="protein sequence ID" value="QDS76052.1"/>
    <property type="molecule type" value="Genomic_DNA"/>
</dbReference>
<organism evidence="1 2">
    <name type="scientific">Venturia effusa</name>
    <dbReference type="NCBI Taxonomy" id="50376"/>
    <lineage>
        <taxon>Eukaryota</taxon>
        <taxon>Fungi</taxon>
        <taxon>Dikarya</taxon>
        <taxon>Ascomycota</taxon>
        <taxon>Pezizomycotina</taxon>
        <taxon>Dothideomycetes</taxon>
        <taxon>Pleosporomycetidae</taxon>
        <taxon>Venturiales</taxon>
        <taxon>Venturiaceae</taxon>
        <taxon>Venturia</taxon>
    </lineage>
</organism>
<dbReference type="PANTHER" id="PTHR31591">
    <property type="entry name" value="UPF0613 PROTEIN PB24D3.06C"/>
    <property type="match status" value="1"/>
</dbReference>
<dbReference type="Gene3D" id="3.40.50.1820">
    <property type="entry name" value="alpha/beta hydrolase"/>
    <property type="match status" value="1"/>
</dbReference>
<evidence type="ECO:0000313" key="1">
    <source>
        <dbReference type="EMBL" id="QDS76052.1"/>
    </source>
</evidence>
<reference evidence="1 2" key="1">
    <citation type="submission" date="2019-07" db="EMBL/GenBank/DDBJ databases">
        <title>Finished genome of Venturia effusa.</title>
        <authorList>
            <person name="Young C.A."/>
            <person name="Cox M.P."/>
            <person name="Ganley A.R.D."/>
            <person name="David W.J."/>
        </authorList>
    </citation>
    <scope>NUCLEOTIDE SEQUENCE [LARGE SCALE GENOMIC DNA]</scope>
    <source>
        <strain evidence="2">albino</strain>
    </source>
</reference>
<accession>A0A517LK82</accession>
<dbReference type="InterPro" id="IPR013744">
    <property type="entry name" value="SidJ"/>
</dbReference>
<dbReference type="InterPro" id="IPR029058">
    <property type="entry name" value="AB_hydrolase_fold"/>
</dbReference>
<gene>
    <name evidence="1" type="ORF">FKW77_005536</name>
</gene>
<protein>
    <submittedName>
        <fullName evidence="1">Uncharacterized protein</fullName>
    </submittedName>
</protein>
<dbReference type="AlphaFoldDB" id="A0A517LK82"/>
<dbReference type="Pfam" id="PF08538">
    <property type="entry name" value="DUF1749"/>
    <property type="match status" value="1"/>
</dbReference>